<feature type="coiled-coil region" evidence="1">
    <location>
        <begin position="40"/>
        <end position="67"/>
    </location>
</feature>
<dbReference type="GO" id="GO:0006355">
    <property type="term" value="P:regulation of DNA-templated transcription"/>
    <property type="evidence" value="ECO:0007669"/>
    <property type="project" value="InterPro"/>
</dbReference>
<evidence type="ECO:0008006" key="4">
    <source>
        <dbReference type="Google" id="ProtNLM"/>
    </source>
</evidence>
<evidence type="ECO:0000313" key="3">
    <source>
        <dbReference type="Proteomes" id="UP000248857"/>
    </source>
</evidence>
<dbReference type="InterPro" id="IPR009044">
    <property type="entry name" value="ssDNA-bd_transcriptional_reg"/>
</dbReference>
<dbReference type="SUPFAM" id="SSF54447">
    <property type="entry name" value="ssDNA-binding transcriptional regulator domain"/>
    <property type="match status" value="1"/>
</dbReference>
<protein>
    <recommendedName>
        <fullName evidence="4">DUF1818 domain-containing protein</fullName>
    </recommendedName>
</protein>
<dbReference type="InterPro" id="IPR014947">
    <property type="entry name" value="DUF1818"/>
</dbReference>
<sequence>MPQQLQQGEGWRLGWNPDANDFRALVGANDWAVELTGPEFDDFSRLLSELLETLAQMQSELMDSEAIACEATSDLLWIQVHGYPPKFQLSFMLHHGRRAEGSWDEAATAAFVTALQTIQHLSDS</sequence>
<dbReference type="RefSeq" id="WP_110985315.1">
    <property type="nucleotide sequence ID" value="NZ_CAWNWM010000003.1"/>
</dbReference>
<organism evidence="2 3">
    <name type="scientific">Acaryochloris thomasi RCC1774</name>
    <dbReference type="NCBI Taxonomy" id="1764569"/>
    <lineage>
        <taxon>Bacteria</taxon>
        <taxon>Bacillati</taxon>
        <taxon>Cyanobacteriota</taxon>
        <taxon>Cyanophyceae</taxon>
        <taxon>Acaryochloridales</taxon>
        <taxon>Acaryochloridaceae</taxon>
        <taxon>Acaryochloris</taxon>
        <taxon>Acaryochloris thomasi</taxon>
    </lineage>
</organism>
<comment type="caution">
    <text evidence="2">The sequence shown here is derived from an EMBL/GenBank/DDBJ whole genome shotgun (WGS) entry which is preliminary data.</text>
</comment>
<reference evidence="2 3" key="1">
    <citation type="journal article" date="2018" name="Sci. Rep.">
        <title>A novel species of the marine cyanobacterium Acaryochloris with a unique pigment content and lifestyle.</title>
        <authorList>
            <person name="Partensky F."/>
            <person name="Six C."/>
            <person name="Ratin M."/>
            <person name="Garczarek L."/>
            <person name="Vaulot D."/>
            <person name="Probert I."/>
            <person name="Calteau A."/>
            <person name="Gourvil P."/>
            <person name="Marie D."/>
            <person name="Grebert T."/>
            <person name="Bouchier C."/>
            <person name="Le Panse S."/>
            <person name="Gachenot M."/>
            <person name="Rodriguez F."/>
            <person name="Garrido J.L."/>
        </authorList>
    </citation>
    <scope>NUCLEOTIDE SEQUENCE [LARGE SCALE GENOMIC DNA]</scope>
    <source>
        <strain evidence="2 3">RCC1774</strain>
    </source>
</reference>
<dbReference type="GO" id="GO:0003677">
    <property type="term" value="F:DNA binding"/>
    <property type="evidence" value="ECO:0007669"/>
    <property type="project" value="InterPro"/>
</dbReference>
<proteinExistence type="predicted"/>
<name>A0A2W1JTH3_9CYAN</name>
<keyword evidence="1" id="KW-0175">Coiled coil</keyword>
<keyword evidence="3" id="KW-1185">Reference proteome</keyword>
<dbReference type="Pfam" id="PF08848">
    <property type="entry name" value="DUF1818"/>
    <property type="match status" value="1"/>
</dbReference>
<dbReference type="Proteomes" id="UP000248857">
    <property type="component" value="Unassembled WGS sequence"/>
</dbReference>
<dbReference type="Gene3D" id="2.30.31.10">
    <property type="entry name" value="Transcriptional Coactivator Pc4, Chain A"/>
    <property type="match status" value="1"/>
</dbReference>
<gene>
    <name evidence="2" type="ORF">C1752_01349</name>
</gene>
<dbReference type="EMBL" id="PQWO01000003">
    <property type="protein sequence ID" value="PZD74385.1"/>
    <property type="molecule type" value="Genomic_DNA"/>
</dbReference>
<evidence type="ECO:0000313" key="2">
    <source>
        <dbReference type="EMBL" id="PZD74385.1"/>
    </source>
</evidence>
<accession>A0A2W1JTH3</accession>
<dbReference type="OrthoDB" id="464443at2"/>
<dbReference type="AlphaFoldDB" id="A0A2W1JTH3"/>
<evidence type="ECO:0000256" key="1">
    <source>
        <dbReference type="SAM" id="Coils"/>
    </source>
</evidence>